<protein>
    <submittedName>
        <fullName evidence="1">Uncharacterized protein</fullName>
    </submittedName>
</protein>
<proteinExistence type="predicted"/>
<name>A0ABT8IZ25_9MICO</name>
<dbReference type="Proteomes" id="UP001174210">
    <property type="component" value="Unassembled WGS sequence"/>
</dbReference>
<accession>A0ABT8IZ25</accession>
<organism evidence="1 2">
    <name type="scientific">Leifsonia virtsii</name>
    <dbReference type="NCBI Taxonomy" id="3035915"/>
    <lineage>
        <taxon>Bacteria</taxon>
        <taxon>Bacillati</taxon>
        <taxon>Actinomycetota</taxon>
        <taxon>Actinomycetes</taxon>
        <taxon>Micrococcales</taxon>
        <taxon>Microbacteriaceae</taxon>
        <taxon>Leifsonia</taxon>
    </lineage>
</organism>
<evidence type="ECO:0000313" key="1">
    <source>
        <dbReference type="EMBL" id="MDN4598073.1"/>
    </source>
</evidence>
<evidence type="ECO:0000313" key="2">
    <source>
        <dbReference type="Proteomes" id="UP001174210"/>
    </source>
</evidence>
<sequence length="250" mass="27800">MTLVDDRPREAPVPLVTWQAVVRANEPSSNPTRARYRTVKGHGRATEGVRVQRRADGRAQGTDTVHSVLGVIAAYARRAQLEELSEALLDEARILEERYAHAVGSLEEGDSQAEADLYREMSSATLEALRAHESGWSSILAYAVVTSADARSAHIEEVEAEGDLGGLDLPRALLDYWSISDGDGLWLFCEIRQSSAIFEVLPTARSQVERLERQAFLRSVRPERDEAERERVRRLAETGAVGRRSVRRPA</sequence>
<keyword evidence="2" id="KW-1185">Reference proteome</keyword>
<dbReference type="RefSeq" id="WP_301219422.1">
    <property type="nucleotide sequence ID" value="NZ_JAROCB010000003.1"/>
</dbReference>
<gene>
    <name evidence="1" type="ORF">P5G59_13045</name>
</gene>
<dbReference type="EMBL" id="JAROCB010000003">
    <property type="protein sequence ID" value="MDN4598073.1"/>
    <property type="molecule type" value="Genomic_DNA"/>
</dbReference>
<reference evidence="1" key="1">
    <citation type="submission" date="2023-03" db="EMBL/GenBank/DDBJ databases">
        <title>MT1 and MT2 Draft Genomes of Novel Species.</title>
        <authorList>
            <person name="Venkateswaran K."/>
        </authorList>
    </citation>
    <scope>NUCLEOTIDE SEQUENCE</scope>
    <source>
        <strain evidence="1">F6_8S_P_1A</strain>
    </source>
</reference>
<comment type="caution">
    <text evidence="1">The sequence shown here is derived from an EMBL/GenBank/DDBJ whole genome shotgun (WGS) entry which is preliminary data.</text>
</comment>